<keyword evidence="2" id="KW-0723">Serine/threonine-protein kinase</keyword>
<evidence type="ECO:0000256" key="7">
    <source>
        <dbReference type="ARBA" id="ARBA00047899"/>
    </source>
</evidence>
<dbReference type="Proteomes" id="UP001306508">
    <property type="component" value="Unassembled WGS sequence"/>
</dbReference>
<evidence type="ECO:0000259" key="11">
    <source>
        <dbReference type="PROSITE" id="PS50011"/>
    </source>
</evidence>
<evidence type="ECO:0000256" key="10">
    <source>
        <dbReference type="SAM" id="MobiDB-lite"/>
    </source>
</evidence>
<reference evidence="13" key="1">
    <citation type="submission" date="2023-07" db="EMBL/GenBank/DDBJ databases">
        <title>A draft genome of Kazachstania heterogenica Y-27499.</title>
        <authorList>
            <person name="Donic C."/>
            <person name="Kralova J.S."/>
            <person name="Fidel L."/>
            <person name="Ben-Dor S."/>
            <person name="Jung S."/>
        </authorList>
    </citation>
    <scope>NUCLEOTIDE SEQUENCE [LARGE SCALE GENOMIC DNA]</scope>
    <source>
        <strain evidence="13">Y27499</strain>
    </source>
</reference>
<feature type="region of interest" description="Disordered" evidence="10">
    <location>
        <begin position="466"/>
        <end position="489"/>
    </location>
</feature>
<gene>
    <name evidence="12" type="ORF">RI543_004606</name>
</gene>
<dbReference type="EMBL" id="JAWIZZ010000056">
    <property type="protein sequence ID" value="KAK5774072.1"/>
    <property type="molecule type" value="Genomic_DNA"/>
</dbReference>
<dbReference type="InterPro" id="IPR000719">
    <property type="entry name" value="Prot_kinase_dom"/>
</dbReference>
<dbReference type="GO" id="GO:0035861">
    <property type="term" value="C:site of double-strand break"/>
    <property type="evidence" value="ECO:0007669"/>
    <property type="project" value="TreeGrafter"/>
</dbReference>
<evidence type="ECO:0000256" key="1">
    <source>
        <dbReference type="ARBA" id="ARBA00012513"/>
    </source>
</evidence>
<evidence type="ECO:0000313" key="13">
    <source>
        <dbReference type="Proteomes" id="UP001306508"/>
    </source>
</evidence>
<dbReference type="PANTHER" id="PTHR43895">
    <property type="entry name" value="CALCIUM/CALMODULIN-DEPENDENT PROTEIN KINASE KINASE-RELATED"/>
    <property type="match status" value="1"/>
</dbReference>
<name>A0AAN7WLK6_9SACH</name>
<dbReference type="PROSITE" id="PS00107">
    <property type="entry name" value="PROTEIN_KINASE_ATP"/>
    <property type="match status" value="1"/>
</dbReference>
<proteinExistence type="predicted"/>
<dbReference type="Pfam" id="PF00069">
    <property type="entry name" value="Pkinase"/>
    <property type="match status" value="1"/>
</dbReference>
<comment type="caution">
    <text evidence="12">The sequence shown here is derived from an EMBL/GenBank/DDBJ whole genome shotgun (WGS) entry which is preliminary data.</text>
</comment>
<evidence type="ECO:0000256" key="9">
    <source>
        <dbReference type="PROSITE-ProRule" id="PRU10141"/>
    </source>
</evidence>
<dbReference type="PANTHER" id="PTHR43895:SF32">
    <property type="entry name" value="SERINE_THREONINE-PROTEIN KINASE CHK1"/>
    <property type="match status" value="1"/>
</dbReference>
<dbReference type="AlphaFoldDB" id="A0AAN7WLK6"/>
<organism evidence="12 13">
    <name type="scientific">Arxiozyma heterogenica</name>
    <dbReference type="NCBI Taxonomy" id="278026"/>
    <lineage>
        <taxon>Eukaryota</taxon>
        <taxon>Fungi</taxon>
        <taxon>Dikarya</taxon>
        <taxon>Ascomycota</taxon>
        <taxon>Saccharomycotina</taxon>
        <taxon>Saccharomycetes</taxon>
        <taxon>Saccharomycetales</taxon>
        <taxon>Saccharomycetaceae</taxon>
        <taxon>Arxiozyma</taxon>
    </lineage>
</organism>
<keyword evidence="4 9" id="KW-0547">Nucleotide-binding</keyword>
<feature type="region of interest" description="Disordered" evidence="10">
    <location>
        <begin position="410"/>
        <end position="431"/>
    </location>
</feature>
<dbReference type="GO" id="GO:0005737">
    <property type="term" value="C:cytoplasm"/>
    <property type="evidence" value="ECO:0007669"/>
    <property type="project" value="TreeGrafter"/>
</dbReference>
<dbReference type="GO" id="GO:0005634">
    <property type="term" value="C:nucleus"/>
    <property type="evidence" value="ECO:0007669"/>
    <property type="project" value="TreeGrafter"/>
</dbReference>
<dbReference type="GO" id="GO:0005524">
    <property type="term" value="F:ATP binding"/>
    <property type="evidence" value="ECO:0007669"/>
    <property type="project" value="UniProtKB-UniRule"/>
</dbReference>
<dbReference type="InterPro" id="IPR008271">
    <property type="entry name" value="Ser/Thr_kinase_AS"/>
</dbReference>
<dbReference type="PROSITE" id="PS50011">
    <property type="entry name" value="PROTEIN_KINASE_DOM"/>
    <property type="match status" value="1"/>
</dbReference>
<keyword evidence="6 9" id="KW-0067">ATP-binding</keyword>
<keyword evidence="3" id="KW-0808">Transferase</keyword>
<dbReference type="SMART" id="SM00220">
    <property type="entry name" value="S_TKc"/>
    <property type="match status" value="1"/>
</dbReference>
<feature type="region of interest" description="Disordered" evidence="10">
    <location>
        <begin position="353"/>
        <end position="379"/>
    </location>
</feature>
<feature type="compositionally biased region" description="Low complexity" evidence="10">
    <location>
        <begin position="363"/>
        <end position="376"/>
    </location>
</feature>
<feature type="binding site" evidence="9">
    <location>
        <position position="85"/>
    </location>
    <ligand>
        <name>ATP</name>
        <dbReference type="ChEBI" id="CHEBI:30616"/>
    </ligand>
</feature>
<keyword evidence="5" id="KW-0418">Kinase</keyword>
<evidence type="ECO:0000256" key="8">
    <source>
        <dbReference type="ARBA" id="ARBA00048679"/>
    </source>
</evidence>
<dbReference type="Gene3D" id="1.10.510.10">
    <property type="entry name" value="Transferase(Phosphotransferase) domain 1"/>
    <property type="match status" value="1"/>
</dbReference>
<dbReference type="EC" id="2.7.11.1" evidence="1"/>
<keyword evidence="13" id="KW-1185">Reference proteome</keyword>
<evidence type="ECO:0000256" key="3">
    <source>
        <dbReference type="ARBA" id="ARBA00022679"/>
    </source>
</evidence>
<feature type="region of interest" description="Disordered" evidence="10">
    <location>
        <begin position="586"/>
        <end position="605"/>
    </location>
</feature>
<accession>A0AAN7WLK6</accession>
<evidence type="ECO:0000256" key="4">
    <source>
        <dbReference type="ARBA" id="ARBA00022741"/>
    </source>
</evidence>
<feature type="compositionally biased region" description="Polar residues" evidence="10">
    <location>
        <begin position="588"/>
        <end position="605"/>
    </location>
</feature>
<dbReference type="FunFam" id="1.10.510.10:FF:000571">
    <property type="entry name" value="Maternal embryonic leucine zipper kinase"/>
    <property type="match status" value="1"/>
</dbReference>
<evidence type="ECO:0000256" key="5">
    <source>
        <dbReference type="ARBA" id="ARBA00022777"/>
    </source>
</evidence>
<dbReference type="GO" id="GO:0007095">
    <property type="term" value="P:mitotic G2 DNA damage checkpoint signaling"/>
    <property type="evidence" value="ECO:0007669"/>
    <property type="project" value="TreeGrafter"/>
</dbReference>
<evidence type="ECO:0000256" key="6">
    <source>
        <dbReference type="ARBA" id="ARBA00022840"/>
    </source>
</evidence>
<dbReference type="PROSITE" id="PS00108">
    <property type="entry name" value="PROTEIN_KINASE_ST"/>
    <property type="match status" value="1"/>
</dbReference>
<protein>
    <recommendedName>
        <fullName evidence="1">non-specific serine/threonine protein kinase</fullName>
        <ecNumber evidence="1">2.7.11.1</ecNumber>
    </recommendedName>
</protein>
<feature type="region of interest" description="Disordered" evidence="10">
    <location>
        <begin position="15"/>
        <end position="37"/>
    </location>
</feature>
<evidence type="ECO:0000256" key="2">
    <source>
        <dbReference type="ARBA" id="ARBA00022527"/>
    </source>
</evidence>
<sequence length="827" mass="93188">MSTFQNCRHTHYGGTILTSPSSVSHNRKHNQNQISSHPQKFPTFGPYIVGSTLGQGEFGKVKLGWSKVNSSNGDYTKISKQVAIKLIKRDTLINDKSKEIKIYREINALKQSSHPNIVRLEEVLQNSKYIGIVLEYASGGEIYKYIQKRRCLKENVACKLFSQLISGVKYIHSKGLVHRDLKLENLLLDKNENLIITDFGFVNEYYSNNGMMETSCGSPCYAAPELVISNKPYDARKADIWSCGIILFAMLAGYLPWDDDSENPDGEDIARLYYYIVNTPLKFPDYIAPIPRDLLRRILVVKPSKRIAIEQICHHSWLSPYLSMLSITAQEWDKIYESKDLLRIPKHHKQYSQRPHSICSTASNYSKGTSNGNNSNTEKRNSLIMDNTLYAFPAPPREYQSHVLAIPSAPSPELRAMNSRSPGKRGHNRSNSAASLALQAVVDADRQHFTSTSSFSSFSSYTTNNNNNNSTNIPNHSNNNSNSQYNSRNADSNFITPVCLSELNNEQINLSPLKLDDSKLKNSAFVSSYIRYNNGNKSRISYSQSRKPRPTSYYPGLISENNHVSLLSSSSYSSISITPLRGQHLQKSDSNANKSPFDSIPNLGTDTAVTSMTEITEDEDCGKKLDDIKKINGESPKLVARKTSSIFSKVSVDTDVNASGDIMKINGDIETLIKRVQEHIIIDENEKEKEKESEIENCKNTKSGRPCSMYTTTTTTSSSVHKTISPTIKEISNNILSKKNNGIDVNVEQLNDNMSKSKSNINKHRYKRSNVRHNIKRTSMIVTQPVIIEDETPTYESINVTSAPHNYQTISRTRKVIDFFKRRSMKI</sequence>
<feature type="domain" description="Protein kinase" evidence="11">
    <location>
        <begin position="47"/>
        <end position="318"/>
    </location>
</feature>
<dbReference type="GO" id="GO:0004674">
    <property type="term" value="F:protein serine/threonine kinase activity"/>
    <property type="evidence" value="ECO:0007669"/>
    <property type="project" value="UniProtKB-KW"/>
</dbReference>
<dbReference type="InterPro" id="IPR017441">
    <property type="entry name" value="Protein_kinase_ATP_BS"/>
</dbReference>
<feature type="compositionally biased region" description="Polar residues" evidence="10">
    <location>
        <begin position="353"/>
        <end position="362"/>
    </location>
</feature>
<dbReference type="SUPFAM" id="SSF56112">
    <property type="entry name" value="Protein kinase-like (PK-like)"/>
    <property type="match status" value="1"/>
</dbReference>
<evidence type="ECO:0000313" key="12">
    <source>
        <dbReference type="EMBL" id="KAK5774072.1"/>
    </source>
</evidence>
<dbReference type="InterPro" id="IPR011009">
    <property type="entry name" value="Kinase-like_dom_sf"/>
</dbReference>
<comment type="catalytic activity">
    <reaction evidence="7">
        <text>L-threonyl-[protein] + ATP = O-phospho-L-threonyl-[protein] + ADP + H(+)</text>
        <dbReference type="Rhea" id="RHEA:46608"/>
        <dbReference type="Rhea" id="RHEA-COMP:11060"/>
        <dbReference type="Rhea" id="RHEA-COMP:11605"/>
        <dbReference type="ChEBI" id="CHEBI:15378"/>
        <dbReference type="ChEBI" id="CHEBI:30013"/>
        <dbReference type="ChEBI" id="CHEBI:30616"/>
        <dbReference type="ChEBI" id="CHEBI:61977"/>
        <dbReference type="ChEBI" id="CHEBI:456216"/>
        <dbReference type="EC" id="2.7.11.1"/>
    </reaction>
</comment>
<comment type="catalytic activity">
    <reaction evidence="8">
        <text>L-seryl-[protein] + ATP = O-phospho-L-seryl-[protein] + ADP + H(+)</text>
        <dbReference type="Rhea" id="RHEA:17989"/>
        <dbReference type="Rhea" id="RHEA-COMP:9863"/>
        <dbReference type="Rhea" id="RHEA-COMP:11604"/>
        <dbReference type="ChEBI" id="CHEBI:15378"/>
        <dbReference type="ChEBI" id="CHEBI:29999"/>
        <dbReference type="ChEBI" id="CHEBI:30616"/>
        <dbReference type="ChEBI" id="CHEBI:83421"/>
        <dbReference type="ChEBI" id="CHEBI:456216"/>
        <dbReference type="EC" id="2.7.11.1"/>
    </reaction>
</comment>